<evidence type="ECO:0000313" key="13">
    <source>
        <dbReference type="Proteomes" id="UP001237642"/>
    </source>
</evidence>
<dbReference type="GO" id="GO:0000287">
    <property type="term" value="F:magnesium ion binding"/>
    <property type="evidence" value="ECO:0007669"/>
    <property type="project" value="InterPro"/>
</dbReference>
<dbReference type="GO" id="GO:0032957">
    <property type="term" value="P:inositol trisphosphate metabolic process"/>
    <property type="evidence" value="ECO:0007669"/>
    <property type="project" value="InterPro"/>
</dbReference>
<dbReference type="Gene3D" id="3.30.470.20">
    <property type="entry name" value="ATP-grasp fold, B domain"/>
    <property type="match status" value="1"/>
</dbReference>
<evidence type="ECO:0000259" key="11">
    <source>
        <dbReference type="Pfam" id="PF05770"/>
    </source>
</evidence>
<evidence type="ECO:0000256" key="6">
    <source>
        <dbReference type="ARBA" id="ARBA00022723"/>
    </source>
</evidence>
<keyword evidence="8" id="KW-0418">Kinase</keyword>
<dbReference type="PANTHER" id="PTHR14217">
    <property type="entry name" value="INOSITOL-TETRAKISPHOSPHATE 1-KINASE"/>
    <property type="match status" value="1"/>
</dbReference>
<evidence type="ECO:0000256" key="2">
    <source>
        <dbReference type="ARBA" id="ARBA00009601"/>
    </source>
</evidence>
<proteinExistence type="inferred from homology"/>
<reference evidence="12" key="1">
    <citation type="submission" date="2023-02" db="EMBL/GenBank/DDBJ databases">
        <title>Genome of toxic invasive species Heracleum sosnowskyi carries increased number of genes despite the absence of recent whole-genome duplications.</title>
        <authorList>
            <person name="Schelkunov M."/>
            <person name="Shtratnikova V."/>
            <person name="Makarenko M."/>
            <person name="Klepikova A."/>
            <person name="Omelchenko D."/>
            <person name="Novikova G."/>
            <person name="Obukhova E."/>
            <person name="Bogdanov V."/>
            <person name="Penin A."/>
            <person name="Logacheva M."/>
        </authorList>
    </citation>
    <scope>NUCLEOTIDE SEQUENCE</scope>
    <source>
        <strain evidence="12">Hsosn_3</strain>
        <tissue evidence="12">Leaf</tissue>
    </source>
</reference>
<name>A0AAD8HQ93_9APIA</name>
<evidence type="ECO:0000256" key="3">
    <source>
        <dbReference type="ARBA" id="ARBA00011245"/>
    </source>
</evidence>
<dbReference type="Proteomes" id="UP001237642">
    <property type="component" value="Unassembled WGS sequence"/>
</dbReference>
<evidence type="ECO:0000256" key="8">
    <source>
        <dbReference type="ARBA" id="ARBA00022777"/>
    </source>
</evidence>
<keyword evidence="13" id="KW-1185">Reference proteome</keyword>
<organism evidence="12 13">
    <name type="scientific">Heracleum sosnowskyi</name>
    <dbReference type="NCBI Taxonomy" id="360622"/>
    <lineage>
        <taxon>Eukaryota</taxon>
        <taxon>Viridiplantae</taxon>
        <taxon>Streptophyta</taxon>
        <taxon>Embryophyta</taxon>
        <taxon>Tracheophyta</taxon>
        <taxon>Spermatophyta</taxon>
        <taxon>Magnoliopsida</taxon>
        <taxon>eudicotyledons</taxon>
        <taxon>Gunneridae</taxon>
        <taxon>Pentapetalae</taxon>
        <taxon>asterids</taxon>
        <taxon>campanulids</taxon>
        <taxon>Apiales</taxon>
        <taxon>Apiaceae</taxon>
        <taxon>Apioideae</taxon>
        <taxon>apioid superclade</taxon>
        <taxon>Tordylieae</taxon>
        <taxon>Tordyliinae</taxon>
        <taxon>Heracleum</taxon>
    </lineage>
</organism>
<keyword evidence="5" id="KW-0808">Transferase</keyword>
<dbReference type="GO" id="GO:0047325">
    <property type="term" value="F:inositol-3,4,5,6-tetrakisphosphate 1-kinase activity"/>
    <property type="evidence" value="ECO:0007669"/>
    <property type="project" value="InterPro"/>
</dbReference>
<dbReference type="PANTHER" id="PTHR14217:SF24">
    <property type="entry name" value="INOSITOL-TETRAKISPHOSPHATE 1-KINASE 1"/>
    <property type="match status" value="1"/>
</dbReference>
<dbReference type="GO" id="GO:0005524">
    <property type="term" value="F:ATP binding"/>
    <property type="evidence" value="ECO:0007669"/>
    <property type="project" value="UniProtKB-KW"/>
</dbReference>
<comment type="cofactor">
    <cofactor evidence="1">
        <name>Mg(2+)</name>
        <dbReference type="ChEBI" id="CHEBI:18420"/>
    </cofactor>
</comment>
<reference evidence="12" key="2">
    <citation type="submission" date="2023-05" db="EMBL/GenBank/DDBJ databases">
        <authorList>
            <person name="Schelkunov M.I."/>
        </authorList>
    </citation>
    <scope>NUCLEOTIDE SEQUENCE</scope>
    <source>
        <strain evidence="12">Hsosn_3</strain>
        <tissue evidence="12">Leaf</tissue>
    </source>
</reference>
<evidence type="ECO:0000256" key="5">
    <source>
        <dbReference type="ARBA" id="ARBA00022679"/>
    </source>
</evidence>
<dbReference type="AlphaFoldDB" id="A0AAD8HQ93"/>
<dbReference type="EC" id="2.7.1.159" evidence="4"/>
<dbReference type="GO" id="GO:0052726">
    <property type="term" value="F:inositol-1,3,4-trisphosphate 5-kinase activity"/>
    <property type="evidence" value="ECO:0007669"/>
    <property type="project" value="InterPro"/>
</dbReference>
<comment type="caution">
    <text evidence="12">The sequence shown here is derived from an EMBL/GenBank/DDBJ whole genome shotgun (WGS) entry which is preliminary data.</text>
</comment>
<protein>
    <recommendedName>
        <fullName evidence="4">inositol-1,3,4-trisphosphate 5/6-kinase</fullName>
        <ecNumber evidence="4">2.7.1.159</ecNumber>
    </recommendedName>
</protein>
<keyword evidence="6" id="KW-0479">Metal-binding</keyword>
<evidence type="ECO:0000313" key="12">
    <source>
        <dbReference type="EMBL" id="KAK1370868.1"/>
    </source>
</evidence>
<dbReference type="EMBL" id="JAUIZM010000008">
    <property type="protein sequence ID" value="KAK1370868.1"/>
    <property type="molecule type" value="Genomic_DNA"/>
</dbReference>
<keyword evidence="9" id="KW-0067">ATP-binding</keyword>
<comment type="subunit">
    <text evidence="3">Monomer.</text>
</comment>
<dbReference type="GO" id="GO:0005737">
    <property type="term" value="C:cytoplasm"/>
    <property type="evidence" value="ECO:0007669"/>
    <property type="project" value="TreeGrafter"/>
</dbReference>
<evidence type="ECO:0000256" key="9">
    <source>
        <dbReference type="ARBA" id="ARBA00022840"/>
    </source>
</evidence>
<evidence type="ECO:0000256" key="7">
    <source>
        <dbReference type="ARBA" id="ARBA00022741"/>
    </source>
</evidence>
<dbReference type="GO" id="GO:0052725">
    <property type="term" value="F:inositol-1,3,4-trisphosphate 6-kinase activity"/>
    <property type="evidence" value="ECO:0007669"/>
    <property type="project" value="InterPro"/>
</dbReference>
<evidence type="ECO:0000256" key="1">
    <source>
        <dbReference type="ARBA" id="ARBA00001946"/>
    </source>
</evidence>
<keyword evidence="10" id="KW-0460">Magnesium</keyword>
<feature type="domain" description="Inositol 1,3,4-trisphosphate 5/6-kinase ATP-grasp" evidence="11">
    <location>
        <begin position="53"/>
        <end position="144"/>
    </location>
</feature>
<keyword evidence="7" id="KW-0547">Nucleotide-binding</keyword>
<evidence type="ECO:0000256" key="4">
    <source>
        <dbReference type="ARBA" id="ARBA00012017"/>
    </source>
</evidence>
<gene>
    <name evidence="12" type="ORF">POM88_036960</name>
</gene>
<sequence length="226" mass="25493">MAEVVESKTGVVGMLCDHMAKKRLLNALNLKKGAELIDELPTEAEEKAEQAQQLIYQVSNLTQSERSDDTYYKAMNLEEAEMPPQSLISDIACGWRRAMKLNLFNFDVIRDTRVGNKYLVIDINYFPGYAKMLGNEKVLTDFFCDVFNKKQSGRFDGQLGMNCEKEVRILVGNNGLVEDEDGFPVSPLKMEEENGKCSIFKDVALISVAVLSFSKFSFYVAIDLQI</sequence>
<dbReference type="Pfam" id="PF05770">
    <property type="entry name" value="Ins134_P3_kin"/>
    <property type="match status" value="1"/>
</dbReference>
<comment type="similarity">
    <text evidence="2">Belongs to the ITPK1 family.</text>
</comment>
<dbReference type="InterPro" id="IPR040464">
    <property type="entry name" value="InsP(3)kin_ATP-grasp"/>
</dbReference>
<evidence type="ECO:0000256" key="10">
    <source>
        <dbReference type="ARBA" id="ARBA00022842"/>
    </source>
</evidence>
<accession>A0AAD8HQ93</accession>
<dbReference type="InterPro" id="IPR008656">
    <property type="entry name" value="Inositol_tetrakis-P_1-kinase"/>
</dbReference>